<dbReference type="Proteomes" id="UP001234495">
    <property type="component" value="Unassembled WGS sequence"/>
</dbReference>
<comment type="caution">
    <text evidence="2">The sequence shown here is derived from an EMBL/GenBank/DDBJ whole genome shotgun (WGS) entry which is preliminary data.</text>
</comment>
<keyword evidence="1" id="KW-0472">Membrane</keyword>
<sequence length="188" mass="20779">MGVSLFLILISIFSLSVLVIYKVTYHRKKFTNMTGMMIAMSIGMSVGLTVGVIVGIVISDNFFIATILGMAAGFLIGFLTGLPVSIIAVLDGMLSGIMGGMMGAMLGEMITVEYRDAIVKIMIFLFLSTLLILLHLIQKEVSNKEATFYNHPLFIIILYSFIFILLNQLDPIFSDIEAPNEQNHIEHH</sequence>
<organism evidence="2 3">
    <name type="scientific">Metabacillus malikii</name>
    <dbReference type="NCBI Taxonomy" id="1504265"/>
    <lineage>
        <taxon>Bacteria</taxon>
        <taxon>Bacillati</taxon>
        <taxon>Bacillota</taxon>
        <taxon>Bacilli</taxon>
        <taxon>Bacillales</taxon>
        <taxon>Bacillaceae</taxon>
        <taxon>Metabacillus</taxon>
    </lineage>
</organism>
<evidence type="ECO:0000313" key="2">
    <source>
        <dbReference type="EMBL" id="MDQ0232422.1"/>
    </source>
</evidence>
<proteinExistence type="predicted"/>
<protein>
    <submittedName>
        <fullName evidence="2">Uncharacterized protein</fullName>
    </submittedName>
</protein>
<name>A0ABT9ZJF8_9BACI</name>
<gene>
    <name evidence="2" type="ORF">J2S19_003733</name>
</gene>
<feature type="transmembrane region" description="Helical" evidence="1">
    <location>
        <begin position="37"/>
        <end position="58"/>
    </location>
</feature>
<evidence type="ECO:0000313" key="3">
    <source>
        <dbReference type="Proteomes" id="UP001234495"/>
    </source>
</evidence>
<accession>A0ABT9ZJF8</accession>
<keyword evidence="3" id="KW-1185">Reference proteome</keyword>
<evidence type="ECO:0000256" key="1">
    <source>
        <dbReference type="SAM" id="Phobius"/>
    </source>
</evidence>
<feature type="transmembrane region" description="Helical" evidence="1">
    <location>
        <begin position="117"/>
        <end position="137"/>
    </location>
</feature>
<dbReference type="EMBL" id="JAUSUD010000021">
    <property type="protein sequence ID" value="MDQ0232422.1"/>
    <property type="molecule type" value="Genomic_DNA"/>
</dbReference>
<keyword evidence="1" id="KW-0812">Transmembrane</keyword>
<feature type="transmembrane region" description="Helical" evidence="1">
    <location>
        <begin position="6"/>
        <end position="25"/>
    </location>
</feature>
<feature type="transmembrane region" description="Helical" evidence="1">
    <location>
        <begin position="64"/>
        <end position="97"/>
    </location>
</feature>
<keyword evidence="1" id="KW-1133">Transmembrane helix</keyword>
<feature type="transmembrane region" description="Helical" evidence="1">
    <location>
        <begin position="149"/>
        <end position="166"/>
    </location>
</feature>
<reference evidence="2 3" key="1">
    <citation type="submission" date="2023-07" db="EMBL/GenBank/DDBJ databases">
        <title>Genomic Encyclopedia of Type Strains, Phase IV (KMG-IV): sequencing the most valuable type-strain genomes for metagenomic binning, comparative biology and taxonomic classification.</title>
        <authorList>
            <person name="Goeker M."/>
        </authorList>
    </citation>
    <scope>NUCLEOTIDE SEQUENCE [LARGE SCALE GENOMIC DNA]</scope>
    <source>
        <strain evidence="2 3">DSM 29005</strain>
    </source>
</reference>
<dbReference type="RefSeq" id="WP_071396570.1">
    <property type="nucleotide sequence ID" value="NZ_JAUSUD010000021.1"/>
</dbReference>